<comment type="caution">
    <text evidence="1">The sequence shown here is derived from an EMBL/GenBank/DDBJ whole genome shotgun (WGS) entry which is preliminary data.</text>
</comment>
<dbReference type="EMBL" id="JAPHNI010000343">
    <property type="protein sequence ID" value="KAJ8112200.1"/>
    <property type="molecule type" value="Genomic_DNA"/>
</dbReference>
<accession>A0ACC2IAI5</accession>
<dbReference type="Proteomes" id="UP001153331">
    <property type="component" value="Unassembled WGS sequence"/>
</dbReference>
<gene>
    <name evidence="1" type="ORF">OPT61_g5383</name>
</gene>
<name>A0ACC2IAI5_9PLEO</name>
<proteinExistence type="predicted"/>
<reference evidence="1" key="1">
    <citation type="submission" date="2022-11" db="EMBL/GenBank/DDBJ databases">
        <title>Genome Sequence of Boeremia exigua.</title>
        <authorList>
            <person name="Buettner E."/>
        </authorList>
    </citation>
    <scope>NUCLEOTIDE SEQUENCE</scope>
    <source>
        <strain evidence="1">CU02</strain>
    </source>
</reference>
<protein>
    <submittedName>
        <fullName evidence="1">Uncharacterized protein</fullName>
    </submittedName>
</protein>
<keyword evidence="2" id="KW-1185">Reference proteome</keyword>
<sequence length="249" mass="25845">MFGTTFLAIAAALSVASAQTGPGFPVPASQSLVVSFGNNTVSPAGELIPRPETRNPPNVSTSTWWAPSDGSDLAPGVLLIVDLDVPRNGSRVQLVHWVATDVTLGPKVSNSSATPLVIPNSPVPYLQPSPPVGDVPHSYNIVVFRQPANFSIPAQYSNLTNQRLPFNVSQFVLDTGLGSPLGGSYFQVQNLTGTPTTTYPPARSPTSTNGSDGSPPMSFPGAAMQLKSEKALWVGISTALIAGLAAIAL</sequence>
<organism evidence="1 2">
    <name type="scientific">Boeremia exigua</name>
    <dbReference type="NCBI Taxonomy" id="749465"/>
    <lineage>
        <taxon>Eukaryota</taxon>
        <taxon>Fungi</taxon>
        <taxon>Dikarya</taxon>
        <taxon>Ascomycota</taxon>
        <taxon>Pezizomycotina</taxon>
        <taxon>Dothideomycetes</taxon>
        <taxon>Pleosporomycetidae</taxon>
        <taxon>Pleosporales</taxon>
        <taxon>Pleosporineae</taxon>
        <taxon>Didymellaceae</taxon>
        <taxon>Boeremia</taxon>
    </lineage>
</organism>
<evidence type="ECO:0000313" key="1">
    <source>
        <dbReference type="EMBL" id="KAJ8112200.1"/>
    </source>
</evidence>
<evidence type="ECO:0000313" key="2">
    <source>
        <dbReference type="Proteomes" id="UP001153331"/>
    </source>
</evidence>